<evidence type="ECO:0000256" key="5">
    <source>
        <dbReference type="ARBA" id="ARBA00008109"/>
    </source>
</evidence>
<feature type="transmembrane region" description="Helical" evidence="22">
    <location>
        <begin position="999"/>
        <end position="1018"/>
    </location>
</feature>
<keyword evidence="6" id="KW-1003">Cell membrane</keyword>
<evidence type="ECO:0000256" key="8">
    <source>
        <dbReference type="ARBA" id="ARBA00022692"/>
    </source>
</evidence>
<dbReference type="GO" id="GO:0048666">
    <property type="term" value="P:neuron development"/>
    <property type="evidence" value="ECO:0007669"/>
    <property type="project" value="TreeGrafter"/>
</dbReference>
<dbReference type="Pfam" id="PF00122">
    <property type="entry name" value="E1-E2_ATPase"/>
    <property type="match status" value="1"/>
</dbReference>
<feature type="binding site" evidence="20">
    <location>
        <position position="754"/>
    </location>
    <ligand>
        <name>ATP</name>
        <dbReference type="ChEBI" id="CHEBI:30616"/>
    </ligand>
</feature>
<dbReference type="Gene3D" id="2.70.150.10">
    <property type="entry name" value="Calcium-transporting ATPase, cytoplasmic transduction domain A"/>
    <property type="match status" value="1"/>
</dbReference>
<feature type="binding site" evidence="20">
    <location>
        <position position="522"/>
    </location>
    <ligand>
        <name>ATP</name>
        <dbReference type="ChEBI" id="CHEBI:30616"/>
    </ligand>
</feature>
<dbReference type="PRINTS" id="PR00119">
    <property type="entry name" value="CATATPASE"/>
</dbReference>
<feature type="transmembrane region" description="Helical" evidence="22">
    <location>
        <begin position="817"/>
        <end position="837"/>
    </location>
</feature>
<comment type="catalytic activity">
    <reaction evidence="17 22">
        <text>ATP + H2O + phospholipidSide 1 = ADP + phosphate + phospholipidSide 2.</text>
        <dbReference type="EC" id="7.6.2.1"/>
    </reaction>
</comment>
<dbReference type="InterPro" id="IPR023299">
    <property type="entry name" value="ATPase_P-typ_cyto_dom_N"/>
</dbReference>
<evidence type="ECO:0000256" key="19">
    <source>
        <dbReference type="PIRSR" id="PIRSR606539-1"/>
    </source>
</evidence>
<dbReference type="PANTHER" id="PTHR24092">
    <property type="entry name" value="PROBABLE PHOSPHOLIPID-TRANSPORTING ATPASE"/>
    <property type="match status" value="1"/>
</dbReference>
<dbReference type="InterPro" id="IPR018303">
    <property type="entry name" value="ATPase_P-typ_P_site"/>
</dbReference>
<evidence type="ECO:0000256" key="17">
    <source>
        <dbReference type="ARBA" id="ARBA00034036"/>
    </source>
</evidence>
<dbReference type="PANTHER" id="PTHR24092:SF98">
    <property type="entry name" value="PHOSPHOLIPID-TRANSPORTING ATPASE IB"/>
    <property type="match status" value="1"/>
</dbReference>
<comment type="subcellular location">
    <subcellularLocation>
        <location evidence="3">Cell membrane</location>
    </subcellularLocation>
    <subcellularLocation>
        <location evidence="4">Golgi apparatus</location>
    </subcellularLocation>
    <subcellularLocation>
        <location evidence="2 22">Membrane</location>
        <topology evidence="2 22">Multi-pass membrane protein</topology>
    </subcellularLocation>
</comment>
<dbReference type="AlphaFoldDB" id="A0A8C1I4B4"/>
<keyword evidence="16 22" id="KW-0472">Membrane</keyword>
<keyword evidence="12 21" id="KW-0460">Magnesium</keyword>
<feature type="binding site" evidence="20">
    <location>
        <position position="635"/>
    </location>
    <ligand>
        <name>ATP</name>
        <dbReference type="ChEBI" id="CHEBI:30616"/>
    </ligand>
</feature>
<dbReference type="GeneTree" id="ENSGT00940000157332"/>
<keyword evidence="11 20" id="KW-0067">ATP-binding</keyword>
<dbReference type="NCBIfam" id="TIGR01494">
    <property type="entry name" value="ATPase_P-type"/>
    <property type="match status" value="1"/>
</dbReference>
<dbReference type="Gene3D" id="3.40.1110.10">
    <property type="entry name" value="Calcium-transporting ATPase, cytoplasmic domain N"/>
    <property type="match status" value="1"/>
</dbReference>
<dbReference type="SFLD" id="SFLDF00027">
    <property type="entry name" value="p-type_atpase"/>
    <property type="match status" value="1"/>
</dbReference>
<evidence type="ECO:0000256" key="22">
    <source>
        <dbReference type="RuleBase" id="RU362033"/>
    </source>
</evidence>
<proteinExistence type="inferred from homology"/>
<comment type="cofactor">
    <cofactor evidence="1 21">
        <name>Mg(2+)</name>
        <dbReference type="ChEBI" id="CHEBI:18420"/>
    </cofactor>
</comment>
<evidence type="ECO:0000256" key="9">
    <source>
        <dbReference type="ARBA" id="ARBA00022723"/>
    </source>
</evidence>
<name>A0A8C1I4B4_CYPCA</name>
<keyword evidence="10 20" id="KW-0547">Nucleotide-binding</keyword>
<keyword evidence="8 22" id="KW-0812">Transmembrane</keyword>
<dbReference type="InterPro" id="IPR059000">
    <property type="entry name" value="ATPase_P-type_domA"/>
</dbReference>
<feature type="transmembrane region" description="Helical" evidence="22">
    <location>
        <begin position="928"/>
        <end position="947"/>
    </location>
</feature>
<feature type="binding site" evidence="20">
    <location>
        <position position="731"/>
    </location>
    <ligand>
        <name>ATP</name>
        <dbReference type="ChEBI" id="CHEBI:30616"/>
    </ligand>
</feature>
<dbReference type="Proteomes" id="UP001108240">
    <property type="component" value="Unplaced"/>
</dbReference>
<evidence type="ECO:0000256" key="16">
    <source>
        <dbReference type="ARBA" id="ARBA00023136"/>
    </source>
</evidence>
<dbReference type="Pfam" id="PF16209">
    <property type="entry name" value="PhoLip_ATPase_N"/>
    <property type="match status" value="1"/>
</dbReference>
<feature type="binding site" evidence="20">
    <location>
        <position position="636"/>
    </location>
    <ligand>
        <name>ATP</name>
        <dbReference type="ChEBI" id="CHEBI:30616"/>
    </ligand>
</feature>
<feature type="active site" description="4-aspartylphosphate intermediate" evidence="19">
    <location>
        <position position="373"/>
    </location>
</feature>
<evidence type="ECO:0000259" key="24">
    <source>
        <dbReference type="Pfam" id="PF16209"/>
    </source>
</evidence>
<dbReference type="InterPro" id="IPR023298">
    <property type="entry name" value="ATPase_P-typ_TM_dom_sf"/>
</dbReference>
<dbReference type="GO" id="GO:0140326">
    <property type="term" value="F:ATPase-coupled intramembrane lipid transporter activity"/>
    <property type="evidence" value="ECO:0007669"/>
    <property type="project" value="UniProtKB-EC"/>
</dbReference>
<feature type="transmembrane region" description="Helical" evidence="22">
    <location>
        <begin position="304"/>
        <end position="327"/>
    </location>
</feature>
<dbReference type="SUPFAM" id="SSF81660">
    <property type="entry name" value="Metal cation-transporting ATPase, ATP-binding domain N"/>
    <property type="match status" value="1"/>
</dbReference>
<feature type="binding site" evidence="20">
    <location>
        <position position="637"/>
    </location>
    <ligand>
        <name>ATP</name>
        <dbReference type="ChEBI" id="CHEBI:30616"/>
    </ligand>
</feature>
<evidence type="ECO:0000256" key="3">
    <source>
        <dbReference type="ARBA" id="ARBA00004236"/>
    </source>
</evidence>
<feature type="domain" description="P-type ATPase A" evidence="23">
    <location>
        <begin position="102"/>
        <end position="158"/>
    </location>
</feature>
<feature type="transmembrane region" description="Helical" evidence="22">
    <location>
        <begin position="843"/>
        <end position="861"/>
    </location>
</feature>
<evidence type="ECO:0000256" key="1">
    <source>
        <dbReference type="ARBA" id="ARBA00001946"/>
    </source>
</evidence>
<evidence type="ECO:0000256" key="20">
    <source>
        <dbReference type="PIRSR" id="PIRSR606539-2"/>
    </source>
</evidence>
<evidence type="ECO:0000256" key="10">
    <source>
        <dbReference type="ARBA" id="ARBA00022741"/>
    </source>
</evidence>
<keyword evidence="27" id="KW-1185">Reference proteome</keyword>
<dbReference type="Gene3D" id="3.40.50.1000">
    <property type="entry name" value="HAD superfamily/HAD-like"/>
    <property type="match status" value="1"/>
</dbReference>
<feature type="transmembrane region" description="Helical" evidence="22">
    <location>
        <begin position="263"/>
        <end position="284"/>
    </location>
</feature>
<evidence type="ECO:0000256" key="4">
    <source>
        <dbReference type="ARBA" id="ARBA00004555"/>
    </source>
</evidence>
<dbReference type="InterPro" id="IPR044492">
    <property type="entry name" value="P_typ_ATPase_HD_dom"/>
</dbReference>
<feature type="binding site" evidence="21">
    <location>
        <position position="373"/>
    </location>
    <ligand>
        <name>Mg(2+)</name>
        <dbReference type="ChEBI" id="CHEBI:18420"/>
    </ligand>
</feature>
<feature type="domain" description="P-type ATPase C-terminal" evidence="25">
    <location>
        <begin position="778"/>
        <end position="1022"/>
    </location>
</feature>
<evidence type="ECO:0000256" key="14">
    <source>
        <dbReference type="ARBA" id="ARBA00022989"/>
    </source>
</evidence>
<dbReference type="SFLD" id="SFLDS00003">
    <property type="entry name" value="Haloacid_Dehalogenase"/>
    <property type="match status" value="1"/>
</dbReference>
<evidence type="ECO:0000313" key="27">
    <source>
        <dbReference type="Proteomes" id="UP001108240"/>
    </source>
</evidence>
<organism evidence="26 27">
    <name type="scientific">Cyprinus carpio carpio</name>
    <dbReference type="NCBI Taxonomy" id="630221"/>
    <lineage>
        <taxon>Eukaryota</taxon>
        <taxon>Metazoa</taxon>
        <taxon>Chordata</taxon>
        <taxon>Craniata</taxon>
        <taxon>Vertebrata</taxon>
        <taxon>Euteleostomi</taxon>
        <taxon>Actinopterygii</taxon>
        <taxon>Neopterygii</taxon>
        <taxon>Teleostei</taxon>
        <taxon>Ostariophysi</taxon>
        <taxon>Cypriniformes</taxon>
        <taxon>Cyprinidae</taxon>
        <taxon>Cyprininae</taxon>
        <taxon>Cyprinus</taxon>
    </lineage>
</organism>
<dbReference type="Pfam" id="PF16212">
    <property type="entry name" value="PhoLip_ATPase_C"/>
    <property type="match status" value="1"/>
</dbReference>
<feature type="transmembrane region" description="Helical" evidence="22">
    <location>
        <begin position="890"/>
        <end position="908"/>
    </location>
</feature>
<evidence type="ECO:0000256" key="21">
    <source>
        <dbReference type="PIRSR" id="PIRSR606539-3"/>
    </source>
</evidence>
<comment type="catalytic activity">
    <reaction evidence="18">
        <text>a 1,2-diacyl-sn-glycero-3-phospho-L-serine(out) + ATP + H2O = a 1,2-diacyl-sn-glycero-3-phospho-L-serine(in) + ADP + phosphate + H(+)</text>
        <dbReference type="Rhea" id="RHEA:38567"/>
        <dbReference type="ChEBI" id="CHEBI:15377"/>
        <dbReference type="ChEBI" id="CHEBI:15378"/>
        <dbReference type="ChEBI" id="CHEBI:30616"/>
        <dbReference type="ChEBI" id="CHEBI:43474"/>
        <dbReference type="ChEBI" id="CHEBI:57262"/>
        <dbReference type="ChEBI" id="CHEBI:456216"/>
    </reaction>
    <physiologicalReaction direction="left-to-right" evidence="18">
        <dbReference type="Rhea" id="RHEA:38568"/>
    </physiologicalReaction>
</comment>
<evidence type="ECO:0000256" key="2">
    <source>
        <dbReference type="ARBA" id="ARBA00004141"/>
    </source>
</evidence>
<keyword evidence="9 21" id="KW-0479">Metal-binding</keyword>
<dbReference type="InterPro" id="IPR023214">
    <property type="entry name" value="HAD_sf"/>
</dbReference>
<keyword evidence="7" id="KW-0597">Phosphoprotein</keyword>
<dbReference type="FunFam" id="3.40.1110.10:FF:000010">
    <property type="entry name" value="Phospholipid-transporting ATPase"/>
    <property type="match status" value="1"/>
</dbReference>
<feature type="domain" description="P-type ATPase N-terminal" evidence="24">
    <location>
        <begin position="24"/>
        <end position="81"/>
    </location>
</feature>
<evidence type="ECO:0000259" key="23">
    <source>
        <dbReference type="Pfam" id="PF00122"/>
    </source>
</evidence>
<dbReference type="InterPro" id="IPR032630">
    <property type="entry name" value="P_typ_ATPase_c"/>
</dbReference>
<comment type="similarity">
    <text evidence="5 22">Belongs to the cation transport ATPase (P-type) (TC 3.A.3) family. Type IV subfamily.</text>
</comment>
<evidence type="ECO:0000256" key="6">
    <source>
        <dbReference type="ARBA" id="ARBA00022475"/>
    </source>
</evidence>
<dbReference type="SUPFAM" id="SSF56784">
    <property type="entry name" value="HAD-like"/>
    <property type="match status" value="1"/>
</dbReference>
<feature type="binding site" evidence="20">
    <location>
        <position position="373"/>
    </location>
    <ligand>
        <name>ATP</name>
        <dbReference type="ChEBI" id="CHEBI:30616"/>
    </ligand>
</feature>
<keyword evidence="13 22" id="KW-1278">Translocase</keyword>
<evidence type="ECO:0000256" key="7">
    <source>
        <dbReference type="ARBA" id="ARBA00022553"/>
    </source>
</evidence>
<accession>A0A8C1I4B4</accession>
<reference evidence="26" key="2">
    <citation type="submission" date="2025-09" db="UniProtKB">
        <authorList>
            <consortium name="Ensembl"/>
        </authorList>
    </citation>
    <scope>IDENTIFICATION</scope>
</reference>
<dbReference type="GO" id="GO:0000287">
    <property type="term" value="F:magnesium ion binding"/>
    <property type="evidence" value="ECO:0007669"/>
    <property type="project" value="UniProtKB-UniRule"/>
</dbReference>
<dbReference type="SUPFAM" id="SSF81665">
    <property type="entry name" value="Calcium ATPase, transmembrane domain M"/>
    <property type="match status" value="1"/>
</dbReference>
<dbReference type="GO" id="GO:0045332">
    <property type="term" value="P:phospholipid translocation"/>
    <property type="evidence" value="ECO:0007669"/>
    <property type="project" value="TreeGrafter"/>
</dbReference>
<feature type="binding site" evidence="20">
    <location>
        <position position="375"/>
    </location>
    <ligand>
        <name>ATP</name>
        <dbReference type="ChEBI" id="CHEBI:30616"/>
    </ligand>
</feature>
<feature type="binding site" evidence="21">
    <location>
        <position position="755"/>
    </location>
    <ligand>
        <name>Mg(2+)</name>
        <dbReference type="ChEBI" id="CHEBI:18420"/>
    </ligand>
</feature>
<protein>
    <recommendedName>
        <fullName evidence="22">Phospholipid-transporting ATPase</fullName>
        <ecNumber evidence="22">7.6.2.1</ecNumber>
    </recommendedName>
</protein>
<dbReference type="GO" id="GO:0016887">
    <property type="term" value="F:ATP hydrolysis activity"/>
    <property type="evidence" value="ECO:0007669"/>
    <property type="project" value="InterPro"/>
</dbReference>
<dbReference type="InterPro" id="IPR032631">
    <property type="entry name" value="P-type_ATPase_N"/>
</dbReference>
<evidence type="ECO:0000256" key="13">
    <source>
        <dbReference type="ARBA" id="ARBA00022967"/>
    </source>
</evidence>
<dbReference type="EC" id="7.6.2.1" evidence="22"/>
<dbReference type="SFLD" id="SFLDG00002">
    <property type="entry name" value="C1.7:_P-type_atpase_like"/>
    <property type="match status" value="1"/>
</dbReference>
<feature type="binding site" evidence="20">
    <location>
        <position position="458"/>
    </location>
    <ligand>
        <name>ATP</name>
        <dbReference type="ChEBI" id="CHEBI:30616"/>
    </ligand>
</feature>
<sequence length="1078" mass="121129">MSGTTSQADPIDATARTVLLNRAQTTKFCDNHVSTAKYGILTFLPRFLYEQIRRAANAFFLFIALMQQIPDVSPTGRYTTLVPLIFILTVAGIKEIIEDYVILRNGAWQTIIWKQVAVGDLVKVTNGQHLPADMVIVSSSEPQAMCYTETSNLDGETNLKIRQGLSLTASFQSLEELMALTGRLECEGPNRHLYDFTGTLRLDNHNPVPLGPDQVLLRGAQLRNTQWVVGIVVYTGHDSKLMQNSTKAPLKRSNVERVTNMQILVLFGILLVMALVSSIGAAIWNKQHTDEACWYLSRDISLNFWYNLLTFIILYNNLIPISLLVTLEVVKFTQALFINWDVEMYYAETDTPAMARTSNLNEELGQVKYLFSDKTGTLTCNIMHFKKCTIAGITYGHLPSTSHNSTEFDDPALIQNIEKNHPTSPQICEFLTMMAVCHTVVPEREGNQIIFQASSPDEGALVKGAKSLGFVFTARTPHSVIIEARGKEQTYELLNVLEFSSNRKRMSVIVRTPTGKLRLYCKGADNVIFERLNEASQYKNLTVAHLEQFATEGLRTLCFAYVDLEEGAYQEWLKEYNRVSTVLKDRAQKLEECYELIEKNLLLLGATAIEDRLQAGVPETIATLMRADIKIWVLTGDKQETAINIGYSCRLVSHGMSLIIVNEDSLDATRATLTAHCSSLGDNLRKENELALIIDGQTLKYALSFEVRQAFLDLALSCKAVICCRVSPLQKSEIVDMVKKHVKAITLAIGDGANDVGMIQTAHVGVGISGNEGMQATNSSDYSIAQFSYLEKLLLVHGAWSYNRVTKCILYCFYKNVVLYIIELWFAFVNGFSGQILFERWCIGLYNVIFTALPPFTLGIVDRPCSQQNMLRFPQLYRITQNAEGFNTKVFWGHCINALIHSIILFWFPLKVLEHDTPFDNGNSVDYLFVGNIVYTYVVVTVCLKAGMETTAWTRFSHLAVWGSMVLWMLFFAVYSAIWPTIPIAPDMLGQAGRVMQCWSFWLGLILVPTACLLKDVVWNKIECDLAICISHSHKQTDSFSLCLACVYGYAFSQEEHGVVSQSEVVRSYDTTRQRPSL</sequence>
<dbReference type="CDD" id="cd02073">
    <property type="entry name" value="P-type_ATPase_APLT_Dnf-like"/>
    <property type="match status" value="1"/>
</dbReference>
<feature type="binding site" evidence="21">
    <location>
        <position position="375"/>
    </location>
    <ligand>
        <name>Mg(2+)</name>
        <dbReference type="ChEBI" id="CHEBI:18420"/>
    </ligand>
</feature>
<dbReference type="InterPro" id="IPR006539">
    <property type="entry name" value="P-type_ATPase_IV"/>
</dbReference>
<dbReference type="Ensembl" id="ENSCCRT00000104901.2">
    <property type="protein sequence ID" value="ENSCCRP00000096663.2"/>
    <property type="gene ID" value="ENSCCRG00000050173.2"/>
</dbReference>
<dbReference type="InterPro" id="IPR001757">
    <property type="entry name" value="P_typ_ATPase"/>
</dbReference>
<evidence type="ECO:0000313" key="26">
    <source>
        <dbReference type="Ensembl" id="ENSCCRP00000096663.2"/>
    </source>
</evidence>
<feature type="binding site" evidence="21">
    <location>
        <position position="751"/>
    </location>
    <ligand>
        <name>Mg(2+)</name>
        <dbReference type="ChEBI" id="CHEBI:18420"/>
    </ligand>
</feature>
<dbReference type="FunFam" id="3.40.50.1000:FF:000010">
    <property type="entry name" value="Phospholipid-transporting ATPase"/>
    <property type="match status" value="1"/>
</dbReference>
<dbReference type="FunFam" id="2.70.150.10:FF:000021">
    <property type="entry name" value="Phospholipid-transporting ATPase"/>
    <property type="match status" value="1"/>
</dbReference>
<feature type="binding site" evidence="20">
    <location>
        <position position="725"/>
    </location>
    <ligand>
        <name>ATP</name>
        <dbReference type="ChEBI" id="CHEBI:30616"/>
    </ligand>
</feature>
<dbReference type="InterPro" id="IPR008250">
    <property type="entry name" value="ATPase_P-typ_transduc_dom_A_sf"/>
</dbReference>
<evidence type="ECO:0000256" key="15">
    <source>
        <dbReference type="ARBA" id="ARBA00023034"/>
    </source>
</evidence>
<feature type="binding site" evidence="20">
    <location>
        <position position="755"/>
    </location>
    <ligand>
        <name>ATP</name>
        <dbReference type="ChEBI" id="CHEBI:30616"/>
    </ligand>
</feature>
<dbReference type="SUPFAM" id="SSF81653">
    <property type="entry name" value="Calcium ATPase, transduction domain A"/>
    <property type="match status" value="1"/>
</dbReference>
<evidence type="ECO:0000259" key="25">
    <source>
        <dbReference type="Pfam" id="PF16212"/>
    </source>
</evidence>
<evidence type="ECO:0000256" key="11">
    <source>
        <dbReference type="ARBA" id="ARBA00022840"/>
    </source>
</evidence>
<feature type="binding site" evidence="20">
    <location>
        <position position="555"/>
    </location>
    <ligand>
        <name>ATP</name>
        <dbReference type="ChEBI" id="CHEBI:30616"/>
    </ligand>
</feature>
<reference evidence="26" key="1">
    <citation type="submission" date="2025-08" db="UniProtKB">
        <authorList>
            <consortium name="Ensembl"/>
        </authorList>
    </citation>
    <scope>IDENTIFICATION</scope>
</reference>
<dbReference type="GO" id="GO:0005524">
    <property type="term" value="F:ATP binding"/>
    <property type="evidence" value="ECO:0007669"/>
    <property type="project" value="UniProtKB-UniRule"/>
</dbReference>
<feature type="binding site" evidence="20">
    <location>
        <position position="499"/>
    </location>
    <ligand>
        <name>ATP</name>
        <dbReference type="ChEBI" id="CHEBI:30616"/>
    </ligand>
</feature>
<keyword evidence="15" id="KW-0333">Golgi apparatus</keyword>
<dbReference type="Pfam" id="PF13246">
    <property type="entry name" value="Cation_ATPase"/>
    <property type="match status" value="1"/>
</dbReference>
<dbReference type="PROSITE" id="PS00154">
    <property type="entry name" value="ATPASE_E1_E2"/>
    <property type="match status" value="1"/>
</dbReference>
<dbReference type="GO" id="GO:0005802">
    <property type="term" value="C:trans-Golgi network"/>
    <property type="evidence" value="ECO:0007669"/>
    <property type="project" value="TreeGrafter"/>
</dbReference>
<dbReference type="InterPro" id="IPR036412">
    <property type="entry name" value="HAD-like_sf"/>
</dbReference>
<dbReference type="GO" id="GO:0005886">
    <property type="term" value="C:plasma membrane"/>
    <property type="evidence" value="ECO:0007669"/>
    <property type="project" value="UniProtKB-SubCell"/>
</dbReference>
<keyword evidence="14 22" id="KW-1133">Transmembrane helix</keyword>
<feature type="transmembrane region" description="Helical" evidence="22">
    <location>
        <begin position="959"/>
        <end position="979"/>
    </location>
</feature>
<evidence type="ECO:0000256" key="12">
    <source>
        <dbReference type="ARBA" id="ARBA00022842"/>
    </source>
</evidence>
<dbReference type="NCBIfam" id="TIGR01652">
    <property type="entry name" value="ATPase-Plipid"/>
    <property type="match status" value="1"/>
</dbReference>
<evidence type="ECO:0000256" key="18">
    <source>
        <dbReference type="ARBA" id="ARBA00051303"/>
    </source>
</evidence>
<feature type="binding site" evidence="20">
    <location>
        <position position="374"/>
    </location>
    <ligand>
        <name>ATP</name>
        <dbReference type="ChEBI" id="CHEBI:30616"/>
    </ligand>
</feature>